<organism evidence="2 3">
    <name type="scientific">Ligilactobacillus murinus</name>
    <dbReference type="NCBI Taxonomy" id="1622"/>
    <lineage>
        <taxon>Bacteria</taxon>
        <taxon>Bacillati</taxon>
        <taxon>Bacillota</taxon>
        <taxon>Bacilli</taxon>
        <taxon>Lactobacillales</taxon>
        <taxon>Lactobacillaceae</taxon>
        <taxon>Ligilactobacillus</taxon>
    </lineage>
</organism>
<dbReference type="InterPro" id="IPR049242">
    <property type="entry name" value="DUF6877"/>
</dbReference>
<dbReference type="EMBL" id="CP023565">
    <property type="protein sequence ID" value="AWZ37724.1"/>
    <property type="molecule type" value="Genomic_DNA"/>
</dbReference>
<accession>A0AAD0KYU8</accession>
<evidence type="ECO:0000313" key="2">
    <source>
        <dbReference type="EMBL" id="AWZ37724.1"/>
    </source>
</evidence>
<evidence type="ECO:0000259" key="1">
    <source>
        <dbReference type="Pfam" id="PF21793"/>
    </source>
</evidence>
<protein>
    <recommendedName>
        <fullName evidence="1">DUF6877 domain-containing protein</fullName>
    </recommendedName>
</protein>
<dbReference type="KEGG" id="lmur:CPS94_01730"/>
<name>A0AAD0KYU8_9LACO</name>
<evidence type="ECO:0000313" key="3">
    <source>
        <dbReference type="Proteomes" id="UP000250153"/>
    </source>
</evidence>
<feature type="domain" description="DUF6877" evidence="1">
    <location>
        <begin position="5"/>
        <end position="56"/>
    </location>
</feature>
<reference evidence="2 3" key="1">
    <citation type="submission" date="2017-09" db="EMBL/GenBank/DDBJ databases">
        <title>Predominant Lactobacillus spp. isolated from feces of mice subjected to short-term calorie restriction.</title>
        <authorList>
            <person name="Zhang C."/>
            <person name="Zhao L."/>
            <person name="Pan F."/>
        </authorList>
    </citation>
    <scope>NUCLEOTIDE SEQUENCE [LARGE SCALE GENOMIC DNA]</scope>
    <source>
        <strain evidence="2 3">CR147</strain>
    </source>
</reference>
<sequence length="65" mass="7744">MTAKERIAELLSKYSYPMSVIEDVIKRTSDYYLSHTPADDNDPYLWQQVRYLENFNNSWAEIPLL</sequence>
<dbReference type="Pfam" id="PF21793">
    <property type="entry name" value="DUF6877"/>
    <property type="match status" value="1"/>
</dbReference>
<dbReference type="AlphaFoldDB" id="A0AAD0KYU8"/>
<proteinExistence type="predicted"/>
<gene>
    <name evidence="2" type="ORF">CPS94_01730</name>
</gene>
<dbReference type="Proteomes" id="UP000250153">
    <property type="component" value="Chromosome"/>
</dbReference>